<evidence type="ECO:0000256" key="4">
    <source>
        <dbReference type="ARBA" id="ARBA00022519"/>
    </source>
</evidence>
<comment type="subcellular location">
    <subcellularLocation>
        <location evidence="1 9">Cell inner membrane</location>
        <topology evidence="1 9">Multi-pass membrane protein</topology>
    </subcellularLocation>
</comment>
<dbReference type="AlphaFoldDB" id="A0A1H6MT16"/>
<comment type="similarity">
    <text evidence="8 9">Belongs to the TRAP transporter small permease family.</text>
</comment>
<dbReference type="PANTHER" id="PTHR35011">
    <property type="entry name" value="2,3-DIKETO-L-GULONATE TRAP TRANSPORTER SMALL PERMEASE PROTEIN YIAM"/>
    <property type="match status" value="1"/>
</dbReference>
<dbReference type="RefSeq" id="WP_090848406.1">
    <property type="nucleotide sequence ID" value="NZ_FNXG01000004.1"/>
</dbReference>
<dbReference type="GO" id="GO:0022857">
    <property type="term" value="F:transmembrane transporter activity"/>
    <property type="evidence" value="ECO:0007669"/>
    <property type="project" value="UniProtKB-UniRule"/>
</dbReference>
<comment type="subunit">
    <text evidence="9">The complex comprises the extracytoplasmic solute receptor protein and the two transmembrane proteins.</text>
</comment>
<evidence type="ECO:0000256" key="5">
    <source>
        <dbReference type="ARBA" id="ARBA00022692"/>
    </source>
</evidence>
<dbReference type="Proteomes" id="UP000199125">
    <property type="component" value="Unassembled WGS sequence"/>
</dbReference>
<accession>A0A1H6MT16</accession>
<evidence type="ECO:0000256" key="8">
    <source>
        <dbReference type="ARBA" id="ARBA00038436"/>
    </source>
</evidence>
<evidence type="ECO:0000313" key="11">
    <source>
        <dbReference type="EMBL" id="SEI05130.1"/>
    </source>
</evidence>
<evidence type="ECO:0000256" key="7">
    <source>
        <dbReference type="ARBA" id="ARBA00023136"/>
    </source>
</evidence>
<keyword evidence="12" id="KW-1185">Reference proteome</keyword>
<sequence>MSGQTVAVAARHGGDPFIRAVHAVSTLCGWVAAGLLVASLLITCQMIFVRAVLGQSTIWQTETVIFLVIAAVCLGLPYVQLVRGHVNVDLLPLMLKGRNRMIWAVLLKLVTIAVIALMAWYSFDVLHQAWSRNWKSPSVWAPRIWPVWAAVTVGFTLMLLQLLADFLALLRGIDQPFSLETR</sequence>
<evidence type="ECO:0000256" key="6">
    <source>
        <dbReference type="ARBA" id="ARBA00022989"/>
    </source>
</evidence>
<keyword evidence="5 9" id="KW-0812">Transmembrane</keyword>
<comment type="function">
    <text evidence="9">Part of the tripartite ATP-independent periplasmic (TRAP) transport system.</text>
</comment>
<keyword evidence="4 9" id="KW-0997">Cell inner membrane</keyword>
<dbReference type="EMBL" id="FNXG01000004">
    <property type="protein sequence ID" value="SEI05130.1"/>
    <property type="molecule type" value="Genomic_DNA"/>
</dbReference>
<dbReference type="OrthoDB" id="7159137at2"/>
<feature type="domain" description="Tripartite ATP-independent periplasmic transporters DctQ component" evidence="10">
    <location>
        <begin position="40"/>
        <end position="171"/>
    </location>
</feature>
<feature type="transmembrane region" description="Helical" evidence="9">
    <location>
        <begin position="63"/>
        <end position="81"/>
    </location>
</feature>
<evidence type="ECO:0000259" key="10">
    <source>
        <dbReference type="Pfam" id="PF04290"/>
    </source>
</evidence>
<dbReference type="Pfam" id="PF04290">
    <property type="entry name" value="DctQ"/>
    <property type="match status" value="1"/>
</dbReference>
<keyword evidence="7 9" id="KW-0472">Membrane</keyword>
<feature type="transmembrane region" description="Helical" evidence="9">
    <location>
        <begin position="20"/>
        <end position="42"/>
    </location>
</feature>
<feature type="transmembrane region" description="Helical" evidence="9">
    <location>
        <begin position="144"/>
        <end position="164"/>
    </location>
</feature>
<keyword evidence="6 9" id="KW-1133">Transmembrane helix</keyword>
<organism evidence="11 12">
    <name type="scientific">Paracoccus alkenifer</name>
    <dbReference type="NCBI Taxonomy" id="65735"/>
    <lineage>
        <taxon>Bacteria</taxon>
        <taxon>Pseudomonadati</taxon>
        <taxon>Pseudomonadota</taxon>
        <taxon>Alphaproteobacteria</taxon>
        <taxon>Rhodobacterales</taxon>
        <taxon>Paracoccaceae</taxon>
        <taxon>Paracoccus</taxon>
    </lineage>
</organism>
<keyword evidence="2 9" id="KW-0813">Transport</keyword>
<reference evidence="12" key="1">
    <citation type="submission" date="2016-10" db="EMBL/GenBank/DDBJ databases">
        <authorList>
            <person name="Varghese N."/>
            <person name="Submissions S."/>
        </authorList>
    </citation>
    <scope>NUCLEOTIDE SEQUENCE [LARGE SCALE GENOMIC DNA]</scope>
    <source>
        <strain evidence="12">DSM 11593</strain>
    </source>
</reference>
<evidence type="ECO:0000256" key="1">
    <source>
        <dbReference type="ARBA" id="ARBA00004429"/>
    </source>
</evidence>
<dbReference type="GO" id="GO:0005886">
    <property type="term" value="C:plasma membrane"/>
    <property type="evidence" value="ECO:0007669"/>
    <property type="project" value="UniProtKB-SubCell"/>
</dbReference>
<dbReference type="STRING" id="65735.SAMN04488075_2488"/>
<proteinExistence type="inferred from homology"/>
<protein>
    <recommendedName>
        <fullName evidence="9">TRAP transporter small permease protein</fullName>
    </recommendedName>
</protein>
<evidence type="ECO:0000256" key="2">
    <source>
        <dbReference type="ARBA" id="ARBA00022448"/>
    </source>
</evidence>
<gene>
    <name evidence="11" type="ORF">SAMN04488075_2488</name>
</gene>
<evidence type="ECO:0000256" key="3">
    <source>
        <dbReference type="ARBA" id="ARBA00022475"/>
    </source>
</evidence>
<dbReference type="InterPro" id="IPR007387">
    <property type="entry name" value="TRAP_DctQ"/>
</dbReference>
<keyword evidence="3" id="KW-1003">Cell membrane</keyword>
<evidence type="ECO:0000313" key="12">
    <source>
        <dbReference type="Proteomes" id="UP000199125"/>
    </source>
</evidence>
<name>A0A1H6MT16_9RHOB</name>
<feature type="transmembrane region" description="Helical" evidence="9">
    <location>
        <begin position="101"/>
        <end position="123"/>
    </location>
</feature>
<dbReference type="InterPro" id="IPR055348">
    <property type="entry name" value="DctQ"/>
</dbReference>
<evidence type="ECO:0000256" key="9">
    <source>
        <dbReference type="RuleBase" id="RU369079"/>
    </source>
</evidence>